<keyword evidence="3 5" id="KW-1133">Transmembrane helix</keyword>
<dbReference type="SUPFAM" id="SSF81340">
    <property type="entry name" value="Clc chloride channel"/>
    <property type="match status" value="1"/>
</dbReference>
<comment type="subcellular location">
    <subcellularLocation>
        <location evidence="1">Membrane</location>
        <topology evidence="1">Multi-pass membrane protein</topology>
    </subcellularLocation>
</comment>
<dbReference type="Gene3D" id="1.10.3080.10">
    <property type="entry name" value="Clc chloride channel"/>
    <property type="match status" value="1"/>
</dbReference>
<protein>
    <submittedName>
        <fullName evidence="6">H+/Cl-antiporter ClcA</fullName>
    </submittedName>
</protein>
<sequence length="427" mass="46459">MENSNSNPKNTNSKFQTLSLGIQWIIVIGWIAVLVGSASALFLVALEKVSQLRELYSWLVYFLPLAGFTIGWFYFRYGKNVSKGNNLLIEEIHSPSSIIPIRMAPLVFLGTIITHLFGGSAGREGTAVQMGGAIAHQLVRLFPFKIKDQQILIILGISAGFSSVFGTPLAATIFSIEVIRLGNYRWNLLFPSLVAAYLANWVCLFWGTGHSHYPKIPIDLNGTIIVFLVTIAIVSGLVARSFSSLVHNVSQWFSDLIGYSPLRPLVGGIIIILLIGFGISPVYLGLGLPTIQSAFHIQLPIETFLLKALLTVVTIGSGFKGGEVTPLFFIGASLGNIFGYFDPTHLSLFAALGFISVFAGASNTPLASAIMGMELFGWEAGILFFMATWIAYIVSGHTSIYQSQLIGKPKLLSRSSDFGKKISDLRK</sequence>
<dbReference type="Proteomes" id="UP000294684">
    <property type="component" value="Unassembled WGS sequence"/>
</dbReference>
<feature type="transmembrane region" description="Helical" evidence="5">
    <location>
        <begin position="262"/>
        <end position="287"/>
    </location>
</feature>
<feature type="transmembrane region" description="Helical" evidence="5">
    <location>
        <begin position="20"/>
        <end position="46"/>
    </location>
</feature>
<organism evidence="6 7">
    <name type="scientific">Leptospira meyeri</name>
    <dbReference type="NCBI Taxonomy" id="29508"/>
    <lineage>
        <taxon>Bacteria</taxon>
        <taxon>Pseudomonadati</taxon>
        <taxon>Spirochaetota</taxon>
        <taxon>Spirochaetia</taxon>
        <taxon>Leptospirales</taxon>
        <taxon>Leptospiraceae</taxon>
        <taxon>Leptospira</taxon>
    </lineage>
</organism>
<dbReference type="STRING" id="1193051.LEP1GSC017_0678"/>
<evidence type="ECO:0000313" key="6">
    <source>
        <dbReference type="EMBL" id="TDY67903.1"/>
    </source>
</evidence>
<dbReference type="InterPro" id="IPR001807">
    <property type="entry name" value="ClC"/>
</dbReference>
<feature type="transmembrane region" description="Helical" evidence="5">
    <location>
        <begin position="220"/>
        <end position="242"/>
    </location>
</feature>
<dbReference type="OrthoDB" id="9767361at2"/>
<dbReference type="Pfam" id="PF00654">
    <property type="entry name" value="Voltage_CLC"/>
    <property type="match status" value="1"/>
</dbReference>
<dbReference type="PRINTS" id="PR00762">
    <property type="entry name" value="CLCHANNEL"/>
</dbReference>
<feature type="transmembrane region" description="Helical" evidence="5">
    <location>
        <begin position="97"/>
        <end position="117"/>
    </location>
</feature>
<dbReference type="AlphaFoldDB" id="A0A4R8ML56"/>
<dbReference type="GO" id="GO:0016020">
    <property type="term" value="C:membrane"/>
    <property type="evidence" value="ECO:0007669"/>
    <property type="project" value="UniProtKB-SubCell"/>
</dbReference>
<dbReference type="GO" id="GO:0015108">
    <property type="term" value="F:chloride transmembrane transporter activity"/>
    <property type="evidence" value="ECO:0007669"/>
    <property type="project" value="InterPro"/>
</dbReference>
<dbReference type="RefSeq" id="WP_004784568.1">
    <property type="nucleotide sequence ID" value="NZ_SORO01000003.1"/>
</dbReference>
<proteinExistence type="predicted"/>
<comment type="caution">
    <text evidence="6">The sequence shown here is derived from an EMBL/GenBank/DDBJ whole genome shotgun (WGS) entry which is preliminary data.</text>
</comment>
<feature type="transmembrane region" description="Helical" evidence="5">
    <location>
        <begin position="376"/>
        <end position="394"/>
    </location>
</feature>
<evidence type="ECO:0000256" key="1">
    <source>
        <dbReference type="ARBA" id="ARBA00004141"/>
    </source>
</evidence>
<feature type="transmembrane region" description="Helical" evidence="5">
    <location>
        <begin position="151"/>
        <end position="176"/>
    </location>
</feature>
<evidence type="ECO:0000256" key="2">
    <source>
        <dbReference type="ARBA" id="ARBA00022692"/>
    </source>
</evidence>
<keyword evidence="2 5" id="KW-0812">Transmembrane</keyword>
<dbReference type="InterPro" id="IPR014743">
    <property type="entry name" value="Cl-channel_core"/>
</dbReference>
<evidence type="ECO:0000256" key="5">
    <source>
        <dbReference type="SAM" id="Phobius"/>
    </source>
</evidence>
<name>A0A4R8ML56_LEPME</name>
<dbReference type="GeneID" id="79828726"/>
<keyword evidence="4 5" id="KW-0472">Membrane</keyword>
<reference evidence="6 7" key="1">
    <citation type="submission" date="2019-03" db="EMBL/GenBank/DDBJ databases">
        <title>Genomic Encyclopedia of Archaeal and Bacterial Type Strains, Phase II (KMG-II): from individual species to whole genera.</title>
        <authorList>
            <person name="Goeker M."/>
        </authorList>
    </citation>
    <scope>NUCLEOTIDE SEQUENCE [LARGE SCALE GENOMIC DNA]</scope>
    <source>
        <strain evidence="6 7">DSM 21537</strain>
    </source>
</reference>
<feature type="transmembrane region" description="Helical" evidence="5">
    <location>
        <begin position="188"/>
        <end position="208"/>
    </location>
</feature>
<dbReference type="PANTHER" id="PTHR43427:SF12">
    <property type="entry name" value="CHLORIDE TRANSPORTER"/>
    <property type="match status" value="1"/>
</dbReference>
<evidence type="ECO:0000313" key="7">
    <source>
        <dbReference type="Proteomes" id="UP000294684"/>
    </source>
</evidence>
<dbReference type="PANTHER" id="PTHR43427">
    <property type="entry name" value="CHLORIDE CHANNEL PROTEIN CLC-E"/>
    <property type="match status" value="1"/>
</dbReference>
<keyword evidence="7" id="KW-1185">Reference proteome</keyword>
<dbReference type="EMBL" id="SORO01000003">
    <property type="protein sequence ID" value="TDY67903.1"/>
    <property type="molecule type" value="Genomic_DNA"/>
</dbReference>
<gene>
    <name evidence="6" type="ORF">CLV96_3458</name>
</gene>
<accession>A0A4R8ML56</accession>
<feature type="transmembrane region" description="Helical" evidence="5">
    <location>
        <begin position="348"/>
        <end position="370"/>
    </location>
</feature>
<feature type="transmembrane region" description="Helical" evidence="5">
    <location>
        <begin position="58"/>
        <end position="77"/>
    </location>
</feature>
<dbReference type="InterPro" id="IPR050368">
    <property type="entry name" value="ClC-type_chloride_channel"/>
</dbReference>
<evidence type="ECO:0000256" key="4">
    <source>
        <dbReference type="ARBA" id="ARBA00023136"/>
    </source>
</evidence>
<evidence type="ECO:0000256" key="3">
    <source>
        <dbReference type="ARBA" id="ARBA00022989"/>
    </source>
</evidence>